<dbReference type="PANTHER" id="PTHR11266">
    <property type="entry name" value="PEROXISOMAL MEMBRANE PROTEIN 2, PXMP2 MPV17"/>
    <property type="match status" value="1"/>
</dbReference>
<comment type="subcellular location">
    <subcellularLocation>
        <location evidence="1">Membrane</location>
        <topology evidence="1">Multi-pass membrane protein</topology>
    </subcellularLocation>
</comment>
<dbReference type="InParanoid" id="D7G2D0"/>
<proteinExistence type="inferred from homology"/>
<dbReference type="PANTHER" id="PTHR11266:SF17">
    <property type="entry name" value="PROTEIN MPV17"/>
    <property type="match status" value="1"/>
</dbReference>
<dbReference type="Proteomes" id="UP000002630">
    <property type="component" value="Linkage Group LG19"/>
</dbReference>
<evidence type="ECO:0000313" key="7">
    <source>
        <dbReference type="EMBL" id="CBJ48807.1"/>
    </source>
</evidence>
<dbReference type="GO" id="GO:0005737">
    <property type="term" value="C:cytoplasm"/>
    <property type="evidence" value="ECO:0007669"/>
    <property type="project" value="TreeGrafter"/>
</dbReference>
<protein>
    <submittedName>
        <fullName evidence="7">Uncharacterized protein</fullName>
    </submittedName>
</protein>
<dbReference type="AlphaFoldDB" id="D7G2D0"/>
<evidence type="ECO:0000256" key="2">
    <source>
        <dbReference type="ARBA" id="ARBA00006824"/>
    </source>
</evidence>
<dbReference type="EMBL" id="FN649744">
    <property type="protein sequence ID" value="CBJ48807.1"/>
    <property type="molecule type" value="Genomic_DNA"/>
</dbReference>
<name>D7G2D0_ECTSI</name>
<evidence type="ECO:0000256" key="3">
    <source>
        <dbReference type="ARBA" id="ARBA00022692"/>
    </source>
</evidence>
<feature type="transmembrane region" description="Helical" evidence="6">
    <location>
        <begin position="6"/>
        <end position="26"/>
    </location>
</feature>
<dbReference type="InterPro" id="IPR007248">
    <property type="entry name" value="Mpv17_PMP22"/>
</dbReference>
<gene>
    <name evidence="7" type="ORF">Esi_0047_0141</name>
</gene>
<keyword evidence="8" id="KW-1185">Reference proteome</keyword>
<evidence type="ECO:0000256" key="5">
    <source>
        <dbReference type="ARBA" id="ARBA00023136"/>
    </source>
</evidence>
<comment type="similarity">
    <text evidence="2 6">Belongs to the peroxisomal membrane protein PXMP2/4 family.</text>
</comment>
<evidence type="ECO:0000256" key="6">
    <source>
        <dbReference type="RuleBase" id="RU363053"/>
    </source>
</evidence>
<feature type="transmembrane region" description="Helical" evidence="6">
    <location>
        <begin position="46"/>
        <end position="68"/>
    </location>
</feature>
<organism evidence="7 8">
    <name type="scientific">Ectocarpus siliculosus</name>
    <name type="common">Brown alga</name>
    <name type="synonym">Conferva siliculosa</name>
    <dbReference type="NCBI Taxonomy" id="2880"/>
    <lineage>
        <taxon>Eukaryota</taxon>
        <taxon>Sar</taxon>
        <taxon>Stramenopiles</taxon>
        <taxon>Ochrophyta</taxon>
        <taxon>PX clade</taxon>
        <taxon>Phaeophyceae</taxon>
        <taxon>Ectocarpales</taxon>
        <taxon>Ectocarpaceae</taxon>
        <taxon>Ectocarpus</taxon>
    </lineage>
</organism>
<evidence type="ECO:0000313" key="8">
    <source>
        <dbReference type="Proteomes" id="UP000002630"/>
    </source>
</evidence>
<dbReference type="Pfam" id="PF04117">
    <property type="entry name" value="Mpv17_PMP22"/>
    <property type="match status" value="1"/>
</dbReference>
<feature type="transmembrane region" description="Helical" evidence="6">
    <location>
        <begin position="88"/>
        <end position="108"/>
    </location>
</feature>
<evidence type="ECO:0000256" key="1">
    <source>
        <dbReference type="ARBA" id="ARBA00004141"/>
    </source>
</evidence>
<reference evidence="7 8" key="1">
    <citation type="journal article" date="2010" name="Nature">
        <title>The Ectocarpus genome and the independent evolution of multicellularity in brown algae.</title>
        <authorList>
            <person name="Cock J.M."/>
            <person name="Sterck L."/>
            <person name="Rouze P."/>
            <person name="Scornet D."/>
            <person name="Allen A.E."/>
            <person name="Amoutzias G."/>
            <person name="Anthouard V."/>
            <person name="Artiguenave F."/>
            <person name="Aury J.M."/>
            <person name="Badger J.H."/>
            <person name="Beszteri B."/>
            <person name="Billiau K."/>
            <person name="Bonnet E."/>
            <person name="Bothwell J.H."/>
            <person name="Bowler C."/>
            <person name="Boyen C."/>
            <person name="Brownlee C."/>
            <person name="Carrano C.J."/>
            <person name="Charrier B."/>
            <person name="Cho G.Y."/>
            <person name="Coelho S.M."/>
            <person name="Collen J."/>
            <person name="Corre E."/>
            <person name="Da Silva C."/>
            <person name="Delage L."/>
            <person name="Delaroque N."/>
            <person name="Dittami S.M."/>
            <person name="Doulbeau S."/>
            <person name="Elias M."/>
            <person name="Farnham G."/>
            <person name="Gachon C.M."/>
            <person name="Gschloessl B."/>
            <person name="Heesch S."/>
            <person name="Jabbari K."/>
            <person name="Jubin C."/>
            <person name="Kawai H."/>
            <person name="Kimura K."/>
            <person name="Kloareg B."/>
            <person name="Kupper F.C."/>
            <person name="Lang D."/>
            <person name="Le Bail A."/>
            <person name="Leblanc C."/>
            <person name="Lerouge P."/>
            <person name="Lohr M."/>
            <person name="Lopez P.J."/>
            <person name="Martens C."/>
            <person name="Maumus F."/>
            <person name="Michel G."/>
            <person name="Miranda-Saavedra D."/>
            <person name="Morales J."/>
            <person name="Moreau H."/>
            <person name="Motomura T."/>
            <person name="Nagasato C."/>
            <person name="Napoli C.A."/>
            <person name="Nelson D.R."/>
            <person name="Nyvall-Collen P."/>
            <person name="Peters A.F."/>
            <person name="Pommier C."/>
            <person name="Potin P."/>
            <person name="Poulain J."/>
            <person name="Quesneville H."/>
            <person name="Read B."/>
            <person name="Rensing S.A."/>
            <person name="Ritter A."/>
            <person name="Rousvoal S."/>
            <person name="Samanta M."/>
            <person name="Samson G."/>
            <person name="Schroeder D.C."/>
            <person name="Segurens B."/>
            <person name="Strittmatter M."/>
            <person name="Tonon T."/>
            <person name="Tregear J.W."/>
            <person name="Valentin K."/>
            <person name="von Dassow P."/>
            <person name="Yamagishi T."/>
            <person name="Van de Peer Y."/>
            <person name="Wincker P."/>
        </authorList>
    </citation>
    <scope>NUCLEOTIDE SEQUENCE [LARGE SCALE GENOMIC DNA]</scope>
    <source>
        <strain evidence="8">Ec32 / CCAP1310/4</strain>
    </source>
</reference>
<sequence>MKAVWETWAVAIYCFFFVAPFLHVVYDALEKWIPADKSQANAIAQVTIDSLVVETFLGLTFIVMVGFLEGETWEEDIVPTIKSDYLTLVVWLMVTNMVMGPAQVYLFVHFPLKWRVLIADGKGLLWNFIACFIVE</sequence>
<keyword evidence="3 6" id="KW-0812">Transmembrane</keyword>
<keyword evidence="4 6" id="KW-1133">Transmembrane helix</keyword>
<evidence type="ECO:0000256" key="4">
    <source>
        <dbReference type="ARBA" id="ARBA00022989"/>
    </source>
</evidence>
<dbReference type="GO" id="GO:0016020">
    <property type="term" value="C:membrane"/>
    <property type="evidence" value="ECO:0007669"/>
    <property type="project" value="UniProtKB-SubCell"/>
</dbReference>
<keyword evidence="5 6" id="KW-0472">Membrane</keyword>
<dbReference type="EMBL" id="FN648674">
    <property type="protein sequence ID" value="CBJ48807.1"/>
    <property type="molecule type" value="Genomic_DNA"/>
</dbReference>
<accession>D7G2D0</accession>